<dbReference type="RefSeq" id="WP_376864758.1">
    <property type="nucleotide sequence ID" value="NZ_JBHRYB010000001.1"/>
</dbReference>
<protein>
    <submittedName>
        <fullName evidence="2">DUF3892 domain-containing protein</fullName>
    </submittedName>
</protein>
<dbReference type="Proteomes" id="UP001595722">
    <property type="component" value="Unassembled WGS sequence"/>
</dbReference>
<evidence type="ECO:0000256" key="1">
    <source>
        <dbReference type="SAM" id="MobiDB-lite"/>
    </source>
</evidence>
<accession>A0ABV7VRE9</accession>
<comment type="caution">
    <text evidence="2">The sequence shown here is derived from an EMBL/GenBank/DDBJ whole genome shotgun (WGS) entry which is preliminary data.</text>
</comment>
<reference evidence="3" key="1">
    <citation type="journal article" date="2019" name="Int. J. Syst. Evol. Microbiol.">
        <title>The Global Catalogue of Microorganisms (GCM) 10K type strain sequencing project: providing services to taxonomists for standard genome sequencing and annotation.</title>
        <authorList>
            <consortium name="The Broad Institute Genomics Platform"/>
            <consortium name="The Broad Institute Genome Sequencing Center for Infectious Disease"/>
            <person name="Wu L."/>
            <person name="Ma J."/>
        </authorList>
    </citation>
    <scope>NUCLEOTIDE SEQUENCE [LARGE SCALE GENOMIC DNA]</scope>
    <source>
        <strain evidence="3">KCTC 42424</strain>
    </source>
</reference>
<evidence type="ECO:0000313" key="3">
    <source>
        <dbReference type="Proteomes" id="UP001595722"/>
    </source>
</evidence>
<feature type="region of interest" description="Disordered" evidence="1">
    <location>
        <begin position="1"/>
        <end position="28"/>
    </location>
</feature>
<dbReference type="EMBL" id="JBHRYB010000001">
    <property type="protein sequence ID" value="MFC3679111.1"/>
    <property type="molecule type" value="Genomic_DNA"/>
</dbReference>
<proteinExistence type="predicted"/>
<gene>
    <name evidence="2" type="ORF">ACFOMG_03165</name>
</gene>
<name>A0ABV7VRE9_9GAMM</name>
<sequence length="71" mass="7745">MAKSENISGNADGKNGENQSYTIRGRGEVSRAQLVREVNNGQHEGVHVQCVNGTNYVRANPNSRSCDNIDK</sequence>
<keyword evidence="3" id="KW-1185">Reference proteome</keyword>
<organism evidence="2 3">
    <name type="scientific">Bacterioplanoides pacificum</name>
    <dbReference type="NCBI Taxonomy" id="1171596"/>
    <lineage>
        <taxon>Bacteria</taxon>
        <taxon>Pseudomonadati</taxon>
        <taxon>Pseudomonadota</taxon>
        <taxon>Gammaproteobacteria</taxon>
        <taxon>Oceanospirillales</taxon>
        <taxon>Oceanospirillaceae</taxon>
        <taxon>Bacterioplanoides</taxon>
    </lineage>
</organism>
<evidence type="ECO:0000313" key="2">
    <source>
        <dbReference type="EMBL" id="MFC3679111.1"/>
    </source>
</evidence>